<dbReference type="OrthoDB" id="190265at2759"/>
<comment type="similarity">
    <text evidence="1">Belongs to the peptidase C1 family.</text>
</comment>
<dbReference type="SMART" id="SM00848">
    <property type="entry name" value="Inhibitor_I29"/>
    <property type="match status" value="1"/>
</dbReference>
<feature type="domain" description="Peptidase C1A papain C-terminal" evidence="5">
    <location>
        <begin position="133"/>
        <end position="350"/>
    </location>
</feature>
<dbReference type="SMART" id="SM00645">
    <property type="entry name" value="Pept_C1"/>
    <property type="match status" value="1"/>
</dbReference>
<evidence type="ECO:0000256" key="2">
    <source>
        <dbReference type="ARBA" id="ARBA00023145"/>
    </source>
</evidence>
<evidence type="ECO:0000313" key="8">
    <source>
        <dbReference type="Proteomes" id="UP000054937"/>
    </source>
</evidence>
<dbReference type="CDD" id="cd02248">
    <property type="entry name" value="Peptidase_C1A"/>
    <property type="match status" value="1"/>
</dbReference>
<dbReference type="InterPro" id="IPR000169">
    <property type="entry name" value="Pept_cys_AS"/>
</dbReference>
<evidence type="ECO:0000256" key="1">
    <source>
        <dbReference type="ARBA" id="ARBA00008455"/>
    </source>
</evidence>
<keyword evidence="3" id="KW-1015">Disulfide bond</keyword>
<evidence type="ECO:0000313" key="7">
    <source>
        <dbReference type="EMBL" id="KRX00926.1"/>
    </source>
</evidence>
<dbReference type="SUPFAM" id="SSF54001">
    <property type="entry name" value="Cysteine proteinases"/>
    <property type="match status" value="1"/>
</dbReference>
<dbReference type="InterPro" id="IPR038765">
    <property type="entry name" value="Papain-like_cys_pep_sf"/>
</dbReference>
<evidence type="ECO:0000259" key="6">
    <source>
        <dbReference type="SMART" id="SM00848"/>
    </source>
</evidence>
<protein>
    <recommendedName>
        <fullName evidence="9">Papain family cysteine protease</fullName>
    </recommendedName>
</protein>
<evidence type="ECO:0000259" key="5">
    <source>
        <dbReference type="SMART" id="SM00645"/>
    </source>
</evidence>
<dbReference type="InterPro" id="IPR000668">
    <property type="entry name" value="Peptidase_C1A_C"/>
</dbReference>
<evidence type="ECO:0000256" key="3">
    <source>
        <dbReference type="ARBA" id="ARBA00023157"/>
    </source>
</evidence>
<dbReference type="PROSITE" id="PS00139">
    <property type="entry name" value="THIOL_PROTEASE_CYS"/>
    <property type="match status" value="1"/>
</dbReference>
<sequence length="351" mass="39170">MNTSQTLILTLISLLTISGVFLAVEDKQNLQSSSILENNYEELFDLYNNWKMLYGKQNKQHSEFRFNVFVENYQKIMTHNAKKSSYKLGFNKFADLTDEEFTAQYLLSSQYNEKVAQQSQGLVGDQKNPKKQFSGNVDFRKKGVVNPVQSQGSCGSCYTFAAAQALESAYALQTDKGLLKFSEQQLTSCSQAYGNNGCGGGFGNSTFSYVIDHGITLLSKYPYVSGKNGEVAACKVENGEYYISSYTQIVGAGHCLNIQEAAQNQPLYARVIASDWKLYDSGIFDGCVSENPDEINHGVGIVGFNTESDDSDKQYWIIRNSWGEDWGEKGYMRLQFGNSCAICNDSYFPTV</sequence>
<dbReference type="Proteomes" id="UP000054937">
    <property type="component" value="Unassembled WGS sequence"/>
</dbReference>
<dbReference type="AlphaFoldDB" id="A0A0V0QFE1"/>
<proteinExistence type="inferred from homology"/>
<keyword evidence="8" id="KW-1185">Reference proteome</keyword>
<gene>
    <name evidence="7" type="ORF">PPERSA_09532</name>
</gene>
<dbReference type="GO" id="GO:0006508">
    <property type="term" value="P:proteolysis"/>
    <property type="evidence" value="ECO:0007669"/>
    <property type="project" value="InterPro"/>
</dbReference>
<dbReference type="InParanoid" id="A0A0V0QFE1"/>
<keyword evidence="2" id="KW-0865">Zymogen</keyword>
<dbReference type="PRINTS" id="PR00705">
    <property type="entry name" value="PAPAIN"/>
</dbReference>
<feature type="domain" description="Cathepsin propeptide inhibitor" evidence="6">
    <location>
        <begin position="47"/>
        <end position="101"/>
    </location>
</feature>
<dbReference type="InterPro" id="IPR013128">
    <property type="entry name" value="Peptidase_C1A"/>
</dbReference>
<dbReference type="OMA" id="MYENYSS"/>
<dbReference type="EMBL" id="LDAU01000180">
    <property type="protein sequence ID" value="KRX00926.1"/>
    <property type="molecule type" value="Genomic_DNA"/>
</dbReference>
<feature type="signal peptide" evidence="4">
    <location>
        <begin position="1"/>
        <end position="23"/>
    </location>
</feature>
<dbReference type="Gene3D" id="3.90.70.10">
    <property type="entry name" value="Cysteine proteinases"/>
    <property type="match status" value="1"/>
</dbReference>
<dbReference type="InterPro" id="IPR013201">
    <property type="entry name" value="Prot_inhib_I29"/>
</dbReference>
<dbReference type="Pfam" id="PF00112">
    <property type="entry name" value="Peptidase_C1"/>
    <property type="match status" value="1"/>
</dbReference>
<evidence type="ECO:0008006" key="9">
    <source>
        <dbReference type="Google" id="ProtNLM"/>
    </source>
</evidence>
<organism evidence="7 8">
    <name type="scientific">Pseudocohnilembus persalinus</name>
    <name type="common">Ciliate</name>
    <dbReference type="NCBI Taxonomy" id="266149"/>
    <lineage>
        <taxon>Eukaryota</taxon>
        <taxon>Sar</taxon>
        <taxon>Alveolata</taxon>
        <taxon>Ciliophora</taxon>
        <taxon>Intramacronucleata</taxon>
        <taxon>Oligohymenophorea</taxon>
        <taxon>Scuticociliatia</taxon>
        <taxon>Philasterida</taxon>
        <taxon>Pseudocohnilembidae</taxon>
        <taxon>Pseudocohnilembus</taxon>
    </lineage>
</organism>
<comment type="caution">
    <text evidence="7">The sequence shown here is derived from an EMBL/GenBank/DDBJ whole genome shotgun (WGS) entry which is preliminary data.</text>
</comment>
<accession>A0A0V0QFE1</accession>
<evidence type="ECO:0000256" key="4">
    <source>
        <dbReference type="SAM" id="SignalP"/>
    </source>
</evidence>
<name>A0A0V0QFE1_PSEPJ</name>
<reference evidence="7 8" key="1">
    <citation type="journal article" date="2015" name="Sci. Rep.">
        <title>Genome of the facultative scuticociliatosis pathogen Pseudocohnilembus persalinus provides insight into its virulence through horizontal gene transfer.</title>
        <authorList>
            <person name="Xiong J."/>
            <person name="Wang G."/>
            <person name="Cheng J."/>
            <person name="Tian M."/>
            <person name="Pan X."/>
            <person name="Warren A."/>
            <person name="Jiang C."/>
            <person name="Yuan D."/>
            <person name="Miao W."/>
        </authorList>
    </citation>
    <scope>NUCLEOTIDE SEQUENCE [LARGE SCALE GENOMIC DNA]</scope>
    <source>
        <strain evidence="7">36N120E</strain>
    </source>
</reference>
<keyword evidence="4" id="KW-0732">Signal</keyword>
<dbReference type="InterPro" id="IPR039417">
    <property type="entry name" value="Peptidase_C1A_papain-like"/>
</dbReference>
<feature type="chain" id="PRO_5018661849" description="Papain family cysteine protease" evidence="4">
    <location>
        <begin position="24"/>
        <end position="351"/>
    </location>
</feature>
<dbReference type="InterPro" id="IPR025661">
    <property type="entry name" value="Pept_asp_AS"/>
</dbReference>
<dbReference type="PROSITE" id="PS00640">
    <property type="entry name" value="THIOL_PROTEASE_ASN"/>
    <property type="match status" value="1"/>
</dbReference>
<dbReference type="PANTHER" id="PTHR12411">
    <property type="entry name" value="CYSTEINE PROTEASE FAMILY C1-RELATED"/>
    <property type="match status" value="1"/>
</dbReference>
<dbReference type="GO" id="GO:0008234">
    <property type="term" value="F:cysteine-type peptidase activity"/>
    <property type="evidence" value="ECO:0007669"/>
    <property type="project" value="InterPro"/>
</dbReference>
<dbReference type="Pfam" id="PF08246">
    <property type="entry name" value="Inhibitor_I29"/>
    <property type="match status" value="1"/>
</dbReference>